<dbReference type="OrthoDB" id="337745at2759"/>
<comment type="function">
    <text evidence="4">Component of the eukaryotic translation initiation factor 3 (eIF-3) complex, which is involved in protein synthesis of a specialized repertoire of mRNAs and, together with other initiation factors, stimulates binding of mRNA and methionyl-tRNAi to the 40S ribosome. The eIF-3 complex specifically targets and initiates translation of a subset of mRNAs involved in cell proliferation.</text>
</comment>
<feature type="domain" description="PCI" evidence="6">
    <location>
        <begin position="65"/>
        <end position="237"/>
    </location>
</feature>
<evidence type="ECO:0000256" key="2">
    <source>
        <dbReference type="ARBA" id="ARBA00022540"/>
    </source>
</evidence>
<dbReference type="GO" id="GO:0003723">
    <property type="term" value="F:RNA binding"/>
    <property type="evidence" value="ECO:0007669"/>
    <property type="project" value="UniProtKB-UniRule"/>
</dbReference>
<dbReference type="InterPro" id="IPR036388">
    <property type="entry name" value="WH-like_DNA-bd_sf"/>
</dbReference>
<comment type="subunit">
    <text evidence="4">Component of the eukaryotic translation initiation factor 3 (eIF-3) complex.</text>
</comment>
<dbReference type="Proteomes" id="UP000319731">
    <property type="component" value="Unassembled WGS sequence"/>
</dbReference>
<dbReference type="STRING" id="1806994.A0A507C9F9"/>
<dbReference type="PROSITE" id="PS50250">
    <property type="entry name" value="PCI"/>
    <property type="match status" value="1"/>
</dbReference>
<dbReference type="InterPro" id="IPR036390">
    <property type="entry name" value="WH_DNA-bd_sf"/>
</dbReference>
<evidence type="ECO:0000259" key="6">
    <source>
        <dbReference type="PROSITE" id="PS50250"/>
    </source>
</evidence>
<comment type="similarity">
    <text evidence="4">Belongs to the eIF-3 subunit K family.</text>
</comment>
<keyword evidence="1 4" id="KW-0963">Cytoplasm</keyword>
<dbReference type="SUPFAM" id="SSF46785">
    <property type="entry name" value="Winged helix' DNA-binding domain"/>
    <property type="match status" value="1"/>
</dbReference>
<dbReference type="InterPro" id="IPR000717">
    <property type="entry name" value="PCI_dom"/>
</dbReference>
<evidence type="ECO:0000313" key="8">
    <source>
        <dbReference type="Proteomes" id="UP000319731"/>
    </source>
</evidence>
<dbReference type="GO" id="GO:0033290">
    <property type="term" value="C:eukaryotic 48S preinitiation complex"/>
    <property type="evidence" value="ECO:0007669"/>
    <property type="project" value="UniProtKB-UniRule"/>
</dbReference>
<keyword evidence="2 4" id="KW-0396">Initiation factor</keyword>
<sequence>MNGKGGAQVNTGAITHATDTLGLPPRPEHRPADVHSVVETVDRYNPENIPKLEEYVRQQLEKSFYDRDANLSMLKLYQFNPNHSIHQLDTTINILIKALTALPDPDFNLYLALLTEEVMTEETIERLIALQQLLESCRFEEFWKLVESTEKLPTLRDVLEPCRDFDVDVRDFVALTLSIAYQAVQMDSLVKYLGLEEGEDVRDFIKEKGWSTEKSGNTLLVKMVSSVSVTKPLIVEQHVKFGDLKKIIQHGRILA</sequence>
<dbReference type="FunFam" id="1.25.40.250:FF:000001">
    <property type="entry name" value="Eukaryotic translation initiation factor 3 subunit K"/>
    <property type="match status" value="1"/>
</dbReference>
<dbReference type="GO" id="GO:0043022">
    <property type="term" value="F:ribosome binding"/>
    <property type="evidence" value="ECO:0007669"/>
    <property type="project" value="InterPro"/>
</dbReference>
<dbReference type="GO" id="GO:0006446">
    <property type="term" value="P:regulation of translational initiation"/>
    <property type="evidence" value="ECO:0007669"/>
    <property type="project" value="InterPro"/>
</dbReference>
<dbReference type="HAMAP" id="MF_03010">
    <property type="entry name" value="eIF3k"/>
    <property type="match status" value="1"/>
</dbReference>
<keyword evidence="3 4" id="KW-0648">Protein biosynthesis</keyword>
<dbReference type="Gene3D" id="1.10.10.10">
    <property type="entry name" value="Winged helix-like DNA-binding domain superfamily/Winged helix DNA-binding domain"/>
    <property type="match status" value="1"/>
</dbReference>
<dbReference type="GO" id="GO:0003743">
    <property type="term" value="F:translation initiation factor activity"/>
    <property type="evidence" value="ECO:0007669"/>
    <property type="project" value="UniProtKB-UniRule"/>
</dbReference>
<dbReference type="Pfam" id="PF10075">
    <property type="entry name" value="CSN8_PSD8_EIF3K"/>
    <property type="match status" value="1"/>
</dbReference>
<dbReference type="AlphaFoldDB" id="A0A507C9F9"/>
<name>A0A507C9F9_9FUNG</name>
<comment type="subcellular location">
    <subcellularLocation>
        <location evidence="4">Cytoplasm</location>
    </subcellularLocation>
</comment>
<dbReference type="Gene3D" id="1.25.40.250">
    <property type="entry name" value="ARM repeat, domain 1"/>
    <property type="match status" value="1"/>
</dbReference>
<dbReference type="InterPro" id="IPR016020">
    <property type="entry name" value="Transl_init_fac_sub12_N_euk"/>
</dbReference>
<dbReference type="GO" id="GO:0016282">
    <property type="term" value="C:eukaryotic 43S preinitiation complex"/>
    <property type="evidence" value="ECO:0007669"/>
    <property type="project" value="UniProtKB-UniRule"/>
</dbReference>
<evidence type="ECO:0000256" key="4">
    <source>
        <dbReference type="HAMAP-Rule" id="MF_03010"/>
    </source>
</evidence>
<evidence type="ECO:0000256" key="5">
    <source>
        <dbReference type="SAM" id="MobiDB-lite"/>
    </source>
</evidence>
<protein>
    <recommendedName>
        <fullName evidence="4">Eukaryotic translation initiation factor 3 subunit K</fullName>
        <shortName evidence="4">eIF3k</shortName>
    </recommendedName>
    <alternativeName>
        <fullName evidence="4">eIF-3 p25</fullName>
    </alternativeName>
</protein>
<dbReference type="InterPro" id="IPR009374">
    <property type="entry name" value="eIF3k"/>
</dbReference>
<dbReference type="PANTHER" id="PTHR13022">
    <property type="entry name" value="EUKARYOTIC TRANSLATION INITIATION FACTOR 3 SUBUNIT 11"/>
    <property type="match status" value="1"/>
</dbReference>
<evidence type="ECO:0000313" key="7">
    <source>
        <dbReference type="EMBL" id="TPX35988.1"/>
    </source>
</evidence>
<organism evidence="7 8">
    <name type="scientific">Synchytrium microbalum</name>
    <dbReference type="NCBI Taxonomy" id="1806994"/>
    <lineage>
        <taxon>Eukaryota</taxon>
        <taxon>Fungi</taxon>
        <taxon>Fungi incertae sedis</taxon>
        <taxon>Chytridiomycota</taxon>
        <taxon>Chytridiomycota incertae sedis</taxon>
        <taxon>Chytridiomycetes</taxon>
        <taxon>Synchytriales</taxon>
        <taxon>Synchytriaceae</taxon>
        <taxon>Synchytrium</taxon>
    </lineage>
</organism>
<dbReference type="GO" id="GO:0001732">
    <property type="term" value="P:formation of cytoplasmic translation initiation complex"/>
    <property type="evidence" value="ECO:0007669"/>
    <property type="project" value="UniProtKB-UniRule"/>
</dbReference>
<dbReference type="EMBL" id="QEAO01000006">
    <property type="protein sequence ID" value="TPX35988.1"/>
    <property type="molecule type" value="Genomic_DNA"/>
</dbReference>
<gene>
    <name evidence="7" type="ORF">SmJEL517_g01836</name>
</gene>
<evidence type="ECO:0000256" key="1">
    <source>
        <dbReference type="ARBA" id="ARBA00022490"/>
    </source>
</evidence>
<dbReference type="InterPro" id="IPR016024">
    <property type="entry name" value="ARM-type_fold"/>
</dbReference>
<reference evidence="7 8" key="1">
    <citation type="journal article" date="2019" name="Sci. Rep.">
        <title>Comparative genomics of chytrid fungi reveal insights into the obligate biotrophic and pathogenic lifestyle of Synchytrium endobioticum.</title>
        <authorList>
            <person name="van de Vossenberg B.T.L.H."/>
            <person name="Warris S."/>
            <person name="Nguyen H.D.T."/>
            <person name="van Gent-Pelzer M.P.E."/>
            <person name="Joly D.L."/>
            <person name="van de Geest H.C."/>
            <person name="Bonants P.J.M."/>
            <person name="Smith D.S."/>
            <person name="Levesque C.A."/>
            <person name="van der Lee T.A.J."/>
        </authorList>
    </citation>
    <scope>NUCLEOTIDE SEQUENCE [LARGE SCALE GENOMIC DNA]</scope>
    <source>
        <strain evidence="7 8">JEL517</strain>
    </source>
</reference>
<dbReference type="GO" id="GO:0005852">
    <property type="term" value="C:eukaryotic translation initiation factor 3 complex"/>
    <property type="evidence" value="ECO:0007669"/>
    <property type="project" value="UniProtKB-UniRule"/>
</dbReference>
<keyword evidence="8" id="KW-1185">Reference proteome</keyword>
<comment type="caution">
    <text evidence="7">The sequence shown here is derived from an EMBL/GenBank/DDBJ whole genome shotgun (WGS) entry which is preliminary data.</text>
</comment>
<dbReference type="InterPro" id="IPR033464">
    <property type="entry name" value="CSN8_PSD8_EIF3K"/>
</dbReference>
<evidence type="ECO:0000256" key="3">
    <source>
        <dbReference type="ARBA" id="ARBA00022917"/>
    </source>
</evidence>
<dbReference type="PANTHER" id="PTHR13022:SF0">
    <property type="entry name" value="EUKARYOTIC TRANSLATION INITIATION FACTOR 3 SUBUNIT K"/>
    <property type="match status" value="1"/>
</dbReference>
<feature type="region of interest" description="Disordered" evidence="5">
    <location>
        <begin position="1"/>
        <end position="31"/>
    </location>
</feature>
<dbReference type="SUPFAM" id="SSF48371">
    <property type="entry name" value="ARM repeat"/>
    <property type="match status" value="1"/>
</dbReference>
<dbReference type="GeneID" id="42003061"/>
<proteinExistence type="inferred from homology"/>
<dbReference type="RefSeq" id="XP_031026373.1">
    <property type="nucleotide sequence ID" value="XM_031167764.1"/>
</dbReference>
<accession>A0A507C9F9</accession>